<protein>
    <submittedName>
        <fullName evidence="2">Uncharacterized protein</fullName>
    </submittedName>
</protein>
<organism evidence="2">
    <name type="scientific">Arundo donax</name>
    <name type="common">Giant reed</name>
    <name type="synonym">Donax arundinaceus</name>
    <dbReference type="NCBI Taxonomy" id="35708"/>
    <lineage>
        <taxon>Eukaryota</taxon>
        <taxon>Viridiplantae</taxon>
        <taxon>Streptophyta</taxon>
        <taxon>Embryophyta</taxon>
        <taxon>Tracheophyta</taxon>
        <taxon>Spermatophyta</taxon>
        <taxon>Magnoliopsida</taxon>
        <taxon>Liliopsida</taxon>
        <taxon>Poales</taxon>
        <taxon>Poaceae</taxon>
        <taxon>PACMAD clade</taxon>
        <taxon>Arundinoideae</taxon>
        <taxon>Arundineae</taxon>
        <taxon>Arundo</taxon>
    </lineage>
</organism>
<accession>A0A0A9BRU7</accession>
<dbReference type="AlphaFoldDB" id="A0A0A9BRU7"/>
<feature type="region of interest" description="Disordered" evidence="1">
    <location>
        <begin position="1"/>
        <end position="36"/>
    </location>
</feature>
<dbReference type="EMBL" id="GBRH01234035">
    <property type="protein sequence ID" value="JAD63860.1"/>
    <property type="molecule type" value="Transcribed_RNA"/>
</dbReference>
<reference evidence="2" key="1">
    <citation type="submission" date="2014-09" db="EMBL/GenBank/DDBJ databases">
        <authorList>
            <person name="Magalhaes I.L.F."/>
            <person name="Oliveira U."/>
            <person name="Santos F.R."/>
            <person name="Vidigal T.H.D.A."/>
            <person name="Brescovit A.D."/>
            <person name="Santos A.J."/>
        </authorList>
    </citation>
    <scope>NUCLEOTIDE SEQUENCE</scope>
    <source>
        <tissue evidence="2">Shoot tissue taken approximately 20 cm above the soil surface</tissue>
    </source>
</reference>
<evidence type="ECO:0000313" key="2">
    <source>
        <dbReference type="EMBL" id="JAD63860.1"/>
    </source>
</evidence>
<proteinExistence type="predicted"/>
<name>A0A0A9BRU7_ARUDO</name>
<sequence length="36" mass="4235">MGRKEGSSEEGLLPQRRRRGYVHASGVGRRRRRRRA</sequence>
<reference evidence="2" key="2">
    <citation type="journal article" date="2015" name="Data Brief">
        <title>Shoot transcriptome of the giant reed, Arundo donax.</title>
        <authorList>
            <person name="Barrero R.A."/>
            <person name="Guerrero F.D."/>
            <person name="Moolhuijzen P."/>
            <person name="Goolsby J.A."/>
            <person name="Tidwell J."/>
            <person name="Bellgard S.E."/>
            <person name="Bellgard M.I."/>
        </authorList>
    </citation>
    <scope>NUCLEOTIDE SEQUENCE</scope>
    <source>
        <tissue evidence="2">Shoot tissue taken approximately 20 cm above the soil surface</tissue>
    </source>
</reference>
<evidence type="ECO:0000256" key="1">
    <source>
        <dbReference type="SAM" id="MobiDB-lite"/>
    </source>
</evidence>